<organism evidence="1 2">
    <name type="scientific">Panagrolaimus sp. ES5</name>
    <dbReference type="NCBI Taxonomy" id="591445"/>
    <lineage>
        <taxon>Eukaryota</taxon>
        <taxon>Metazoa</taxon>
        <taxon>Ecdysozoa</taxon>
        <taxon>Nematoda</taxon>
        <taxon>Chromadorea</taxon>
        <taxon>Rhabditida</taxon>
        <taxon>Tylenchina</taxon>
        <taxon>Panagrolaimomorpha</taxon>
        <taxon>Panagrolaimoidea</taxon>
        <taxon>Panagrolaimidae</taxon>
        <taxon>Panagrolaimus</taxon>
    </lineage>
</organism>
<name>A0AC34GHT2_9BILA</name>
<accession>A0AC34GHT2</accession>
<reference evidence="2" key="1">
    <citation type="submission" date="2022-11" db="UniProtKB">
        <authorList>
            <consortium name="WormBaseParasite"/>
        </authorList>
    </citation>
    <scope>IDENTIFICATION</scope>
</reference>
<proteinExistence type="predicted"/>
<evidence type="ECO:0000313" key="1">
    <source>
        <dbReference type="Proteomes" id="UP000887579"/>
    </source>
</evidence>
<protein>
    <submittedName>
        <fullName evidence="2">Uncharacterized protein</fullName>
    </submittedName>
</protein>
<dbReference type="WBParaSite" id="ES5_v2.g29173.t1">
    <property type="protein sequence ID" value="ES5_v2.g29173.t1"/>
    <property type="gene ID" value="ES5_v2.g29173"/>
</dbReference>
<evidence type="ECO:0000313" key="2">
    <source>
        <dbReference type="WBParaSite" id="ES5_v2.g29173.t1"/>
    </source>
</evidence>
<dbReference type="Proteomes" id="UP000887579">
    <property type="component" value="Unplaced"/>
</dbReference>
<sequence length="132" mass="15112">MVVKRVKAGKPKRVVKKTVVKKSQKVDTDDSKKRVSFAKKLTHSKIIEEDVNVSQNFDVTPSKGILKTKKRIAEQPDQEAPPPVKTIKKPTFDKENRIPVERSDEPTRKQPIQKFQKTIGKKKLVVKKSIKE</sequence>